<evidence type="ECO:0000256" key="1">
    <source>
        <dbReference type="ARBA" id="ARBA00022679"/>
    </source>
</evidence>
<dbReference type="KEGG" id="bdi:100834188"/>
<dbReference type="PANTHER" id="PTHR34375">
    <property type="entry name" value="GATA ZINC FINGER PROTEIN-RELATED"/>
    <property type="match status" value="1"/>
</dbReference>
<accession>I1HTM6</accession>
<evidence type="ECO:0000259" key="3">
    <source>
        <dbReference type="Pfam" id="PF16911"/>
    </source>
</evidence>
<feature type="domain" description="Phthiocerol/phthiodiolone dimycocerosyl transferase C-terminal" evidence="3">
    <location>
        <begin position="237"/>
        <end position="336"/>
    </location>
</feature>
<keyword evidence="6" id="KW-1185">Reference proteome</keyword>
<keyword evidence="2" id="KW-0012">Acyltransferase</keyword>
<dbReference type="Gramene" id="KQK10721">
    <property type="protein sequence ID" value="KQK10721"/>
    <property type="gene ID" value="BRADI_2g55730v3"/>
</dbReference>
<evidence type="ECO:0000313" key="6">
    <source>
        <dbReference type="Proteomes" id="UP000008810"/>
    </source>
</evidence>
<dbReference type="OMA" id="VEDCVCC"/>
<keyword evidence="1" id="KW-0808">Transferase</keyword>
<dbReference type="RefSeq" id="XP_003567292.1">
    <property type="nucleotide sequence ID" value="XM_003567244.4"/>
</dbReference>
<sequence length="469" mass="50286">METEHAGAEEWRARAVGGTEHSWCRAVPGGTGTTLLALRLSAAGGAADAEALQAAVRSLQKAHPILRAHLRASPSGGAATLAFPASSSPLQLSLAPQPASEPALDFHSLLERELNRNPWASASGPDAAAAPVLFAALYELPPPAGGVALLVRIHTVACDRAASAALARELIALLAGAGDPGEEEEAAAVDAGLEERIPQRDSWKPFWARGVDMVGYSINGLRTSTLPFVETGTARSTQMLRLGFGREETARLLDACKENGVRLCSAMAAATLLAARRSKKLDSGQQETYSIATLINCREFLEPALDDHNVGFFYSAITNTHKIHGEEVLWELAKRCHGAYSNAKNSKKHLTDIGDLNFLMCRAIENPQLTTASALRTALISVFEEPVTYDTSDQQSKAGVEDFVCGATVHGIGPSIGMFDSIRDGQLDCACMYPSPLHSRKQMQEIFDRVKQILHEGCNVNDEKYEDCT</sequence>
<dbReference type="Proteomes" id="UP000008810">
    <property type="component" value="Chromosome 2"/>
</dbReference>
<dbReference type="EnsemblPlants" id="KQK10721">
    <property type="protein sequence ID" value="KQK10721"/>
    <property type="gene ID" value="BRADI_2g55730v3"/>
</dbReference>
<evidence type="ECO:0000256" key="2">
    <source>
        <dbReference type="ARBA" id="ARBA00023315"/>
    </source>
</evidence>
<dbReference type="HOGENOM" id="CLU_048672_1_0_1"/>
<protein>
    <recommendedName>
        <fullName evidence="3">Phthiocerol/phthiodiolone dimycocerosyl transferase C-terminal domain-containing protein</fullName>
    </recommendedName>
</protein>
<dbReference type="InterPro" id="IPR031641">
    <property type="entry name" value="PapA_C"/>
</dbReference>
<reference evidence="4 5" key="1">
    <citation type="journal article" date="2010" name="Nature">
        <title>Genome sequencing and analysis of the model grass Brachypodium distachyon.</title>
        <authorList>
            <consortium name="International Brachypodium Initiative"/>
        </authorList>
    </citation>
    <scope>NUCLEOTIDE SEQUENCE [LARGE SCALE GENOMIC DNA]</scope>
    <source>
        <strain evidence="4 5">Bd21</strain>
    </source>
</reference>
<dbReference type="Gene3D" id="3.30.559.10">
    <property type="entry name" value="Chloramphenicol acetyltransferase-like domain"/>
    <property type="match status" value="1"/>
</dbReference>
<dbReference type="Pfam" id="PF16911">
    <property type="entry name" value="PapA_C"/>
    <property type="match status" value="1"/>
</dbReference>
<dbReference type="STRING" id="15368.I1HTM6"/>
<proteinExistence type="predicted"/>
<dbReference type="GO" id="GO:0016747">
    <property type="term" value="F:acyltransferase activity, transferring groups other than amino-acyl groups"/>
    <property type="evidence" value="ECO:0007669"/>
    <property type="project" value="UniProtKB-ARBA"/>
</dbReference>
<dbReference type="AlphaFoldDB" id="I1HTM6"/>
<dbReference type="PANTHER" id="PTHR34375:SF2">
    <property type="entry name" value="GATA ZINC FINGER PROTEIN"/>
    <property type="match status" value="1"/>
</dbReference>
<dbReference type="SUPFAM" id="SSF52777">
    <property type="entry name" value="CoA-dependent acyltransferases"/>
    <property type="match status" value="2"/>
</dbReference>
<dbReference type="eggNOG" id="ENOG502QQX5">
    <property type="taxonomic scope" value="Eukaryota"/>
</dbReference>
<name>I1HTM6_BRADI</name>
<gene>
    <name evidence="5" type="primary">LOC100834188</name>
    <name evidence="4" type="ORF">BRADI_2g55730v3</name>
</gene>
<dbReference type="InterPro" id="IPR023213">
    <property type="entry name" value="CAT-like_dom_sf"/>
</dbReference>
<dbReference type="Gene3D" id="3.30.559.30">
    <property type="entry name" value="Nonribosomal peptide synthetase, condensation domain"/>
    <property type="match status" value="1"/>
</dbReference>
<reference evidence="5" key="3">
    <citation type="submission" date="2018-08" db="UniProtKB">
        <authorList>
            <consortium name="EnsemblPlants"/>
        </authorList>
    </citation>
    <scope>IDENTIFICATION</scope>
    <source>
        <strain evidence="5">cv. Bd21</strain>
    </source>
</reference>
<organism evidence="5">
    <name type="scientific">Brachypodium distachyon</name>
    <name type="common">Purple false brome</name>
    <name type="synonym">Trachynia distachya</name>
    <dbReference type="NCBI Taxonomy" id="15368"/>
    <lineage>
        <taxon>Eukaryota</taxon>
        <taxon>Viridiplantae</taxon>
        <taxon>Streptophyta</taxon>
        <taxon>Embryophyta</taxon>
        <taxon>Tracheophyta</taxon>
        <taxon>Spermatophyta</taxon>
        <taxon>Magnoliopsida</taxon>
        <taxon>Liliopsida</taxon>
        <taxon>Poales</taxon>
        <taxon>Poaceae</taxon>
        <taxon>BOP clade</taxon>
        <taxon>Pooideae</taxon>
        <taxon>Stipodae</taxon>
        <taxon>Brachypodieae</taxon>
        <taxon>Brachypodium</taxon>
    </lineage>
</organism>
<reference evidence="4" key="2">
    <citation type="submission" date="2017-06" db="EMBL/GenBank/DDBJ databases">
        <title>WGS assembly of Brachypodium distachyon.</title>
        <authorList>
            <consortium name="The International Brachypodium Initiative"/>
            <person name="Lucas S."/>
            <person name="Harmon-Smith M."/>
            <person name="Lail K."/>
            <person name="Tice H."/>
            <person name="Grimwood J."/>
            <person name="Bruce D."/>
            <person name="Barry K."/>
            <person name="Shu S."/>
            <person name="Lindquist E."/>
            <person name="Wang M."/>
            <person name="Pitluck S."/>
            <person name="Vogel J.P."/>
            <person name="Garvin D.F."/>
            <person name="Mockler T.C."/>
            <person name="Schmutz J."/>
            <person name="Rokhsar D."/>
            <person name="Bevan M.W."/>
        </authorList>
    </citation>
    <scope>NUCLEOTIDE SEQUENCE</scope>
    <source>
        <strain evidence="4">Bd21</strain>
    </source>
</reference>
<dbReference type="EMBL" id="CM000881">
    <property type="protein sequence ID" value="KQK10721.1"/>
    <property type="molecule type" value="Genomic_DNA"/>
</dbReference>
<evidence type="ECO:0000313" key="5">
    <source>
        <dbReference type="EnsemblPlants" id="KQK10721"/>
    </source>
</evidence>
<dbReference type="OrthoDB" id="439993at2759"/>
<dbReference type="GeneID" id="100834188"/>
<evidence type="ECO:0000313" key="4">
    <source>
        <dbReference type="EMBL" id="KQK10721.1"/>
    </source>
</evidence>